<dbReference type="PIRSF" id="PIRSF004846">
    <property type="entry name" value="ModA"/>
    <property type="match status" value="1"/>
</dbReference>
<dbReference type="PANTHER" id="PTHR30632">
    <property type="entry name" value="MOLYBDATE-BINDING PERIPLASMIC PROTEIN"/>
    <property type="match status" value="1"/>
</dbReference>
<dbReference type="Pfam" id="PF13531">
    <property type="entry name" value="SBP_bac_11"/>
    <property type="match status" value="1"/>
</dbReference>
<keyword evidence="6" id="KW-1185">Reference proteome</keyword>
<evidence type="ECO:0000256" key="1">
    <source>
        <dbReference type="ARBA" id="ARBA00009175"/>
    </source>
</evidence>
<gene>
    <name evidence="5" type="primary">modA</name>
    <name evidence="5" type="ORF">QWI33_19255</name>
</gene>
<sequence length="257" mass="26070">MRTATVRRPLAAVAALATALLTLTACSPEEDKNNVLTVFAAASLTKAFNLIADEFEEEHPDNGILFNFGGSAALAVQINEGAPGDVFAAADATTMAAAVDAGTVAEPEVFARNQLVIAVPEGNPDGVTGLQDLAGLSVAVCAEEVPCGAAAQTAIAASGASIDPSTYEPDVKATLAKLAMGEVDAALVYRTDVIAARGGVDGVEFPESDSAVNSYPIAVLDEADNPDLAAEFIAYVQSDAGQAVLETAGFQAPDGDR</sequence>
<comment type="caution">
    <text evidence="5">The sequence shown here is derived from an EMBL/GenBank/DDBJ whole genome shotgun (WGS) entry which is preliminary data.</text>
</comment>
<feature type="signal peptide" evidence="4">
    <location>
        <begin position="1"/>
        <end position="27"/>
    </location>
</feature>
<dbReference type="Proteomes" id="UP001171902">
    <property type="component" value="Unassembled WGS sequence"/>
</dbReference>
<keyword evidence="2" id="KW-0479">Metal-binding</keyword>
<dbReference type="PANTHER" id="PTHR30632:SF0">
    <property type="entry name" value="SULFATE-BINDING PROTEIN"/>
    <property type="match status" value="1"/>
</dbReference>
<evidence type="ECO:0000313" key="6">
    <source>
        <dbReference type="Proteomes" id="UP001171902"/>
    </source>
</evidence>
<evidence type="ECO:0000256" key="3">
    <source>
        <dbReference type="ARBA" id="ARBA00022729"/>
    </source>
</evidence>
<name>A0ABT7YTA0_9ACTN</name>
<keyword evidence="3 4" id="KW-0732">Signal</keyword>
<accession>A0ABT7YTA0</accession>
<dbReference type="NCBIfam" id="TIGR01256">
    <property type="entry name" value="modA"/>
    <property type="match status" value="1"/>
</dbReference>
<dbReference type="InterPro" id="IPR050682">
    <property type="entry name" value="ModA/WtpA"/>
</dbReference>
<evidence type="ECO:0000313" key="5">
    <source>
        <dbReference type="EMBL" id="MDN3241871.1"/>
    </source>
</evidence>
<dbReference type="Gene3D" id="3.40.190.10">
    <property type="entry name" value="Periplasmic binding protein-like II"/>
    <property type="match status" value="2"/>
</dbReference>
<evidence type="ECO:0000256" key="2">
    <source>
        <dbReference type="ARBA" id="ARBA00022723"/>
    </source>
</evidence>
<comment type="similarity">
    <text evidence="1">Belongs to the bacterial solute-binding protein ModA family.</text>
</comment>
<dbReference type="InterPro" id="IPR005950">
    <property type="entry name" value="ModA"/>
</dbReference>
<dbReference type="EMBL" id="JAUEMJ010000006">
    <property type="protein sequence ID" value="MDN3241871.1"/>
    <property type="molecule type" value="Genomic_DNA"/>
</dbReference>
<dbReference type="SUPFAM" id="SSF53850">
    <property type="entry name" value="Periplasmic binding protein-like II"/>
    <property type="match status" value="1"/>
</dbReference>
<evidence type="ECO:0000256" key="4">
    <source>
        <dbReference type="SAM" id="SignalP"/>
    </source>
</evidence>
<protein>
    <submittedName>
        <fullName evidence="5">Molybdate ABC transporter substrate-binding protein</fullName>
    </submittedName>
</protein>
<dbReference type="RefSeq" id="WP_289958778.1">
    <property type="nucleotide sequence ID" value="NZ_JAUEMJ010000006.1"/>
</dbReference>
<proteinExistence type="inferred from homology"/>
<feature type="chain" id="PRO_5046430790" evidence="4">
    <location>
        <begin position="28"/>
        <end position="257"/>
    </location>
</feature>
<dbReference type="PROSITE" id="PS51257">
    <property type="entry name" value="PROKAR_LIPOPROTEIN"/>
    <property type="match status" value="1"/>
</dbReference>
<organism evidence="5 6">
    <name type="scientific">Glycomyces tritici</name>
    <dbReference type="NCBI Taxonomy" id="2665176"/>
    <lineage>
        <taxon>Bacteria</taxon>
        <taxon>Bacillati</taxon>
        <taxon>Actinomycetota</taxon>
        <taxon>Actinomycetes</taxon>
        <taxon>Glycomycetales</taxon>
        <taxon>Glycomycetaceae</taxon>
        <taxon>Glycomyces</taxon>
    </lineage>
</organism>
<reference evidence="5" key="1">
    <citation type="submission" date="2023-06" db="EMBL/GenBank/DDBJ databases">
        <title>Gycomyces niveus sp.nov., a novel actinomycete isolated from soil in Shouguang.</title>
        <authorList>
            <person name="Yang X."/>
            <person name="Zhao J."/>
        </authorList>
    </citation>
    <scope>NUCLEOTIDE SEQUENCE</scope>
    <source>
        <strain evidence="5">NEAU C2</strain>
    </source>
</reference>